<name>A0A392MLM4_9FABA</name>
<feature type="region of interest" description="Disordered" evidence="1">
    <location>
        <begin position="1"/>
        <end position="30"/>
    </location>
</feature>
<comment type="caution">
    <text evidence="2">The sequence shown here is derived from an EMBL/GenBank/DDBJ whole genome shotgun (WGS) entry which is preliminary data.</text>
</comment>
<organism evidence="2 3">
    <name type="scientific">Trifolium medium</name>
    <dbReference type="NCBI Taxonomy" id="97028"/>
    <lineage>
        <taxon>Eukaryota</taxon>
        <taxon>Viridiplantae</taxon>
        <taxon>Streptophyta</taxon>
        <taxon>Embryophyta</taxon>
        <taxon>Tracheophyta</taxon>
        <taxon>Spermatophyta</taxon>
        <taxon>Magnoliopsida</taxon>
        <taxon>eudicotyledons</taxon>
        <taxon>Gunneridae</taxon>
        <taxon>Pentapetalae</taxon>
        <taxon>rosids</taxon>
        <taxon>fabids</taxon>
        <taxon>Fabales</taxon>
        <taxon>Fabaceae</taxon>
        <taxon>Papilionoideae</taxon>
        <taxon>50 kb inversion clade</taxon>
        <taxon>NPAAA clade</taxon>
        <taxon>Hologalegina</taxon>
        <taxon>IRL clade</taxon>
        <taxon>Trifolieae</taxon>
        <taxon>Trifolium</taxon>
    </lineage>
</organism>
<feature type="compositionally biased region" description="Gly residues" evidence="1">
    <location>
        <begin position="17"/>
        <end position="27"/>
    </location>
</feature>
<accession>A0A392MLM4</accession>
<sequence>MLMAAGQIRVGDDSGDGNDGSGCGIHGGSNNLLFPLL</sequence>
<evidence type="ECO:0000313" key="2">
    <source>
        <dbReference type="EMBL" id="MCH88271.1"/>
    </source>
</evidence>
<proteinExistence type="predicted"/>
<gene>
    <name evidence="2" type="ORF">A2U01_0009155</name>
</gene>
<protein>
    <submittedName>
        <fullName evidence="2">Uncharacterized protein</fullName>
    </submittedName>
</protein>
<dbReference type="EMBL" id="LXQA010013842">
    <property type="protein sequence ID" value="MCH88271.1"/>
    <property type="molecule type" value="Genomic_DNA"/>
</dbReference>
<dbReference type="AlphaFoldDB" id="A0A392MLM4"/>
<evidence type="ECO:0000313" key="3">
    <source>
        <dbReference type="Proteomes" id="UP000265520"/>
    </source>
</evidence>
<evidence type="ECO:0000256" key="1">
    <source>
        <dbReference type="SAM" id="MobiDB-lite"/>
    </source>
</evidence>
<keyword evidence="3" id="KW-1185">Reference proteome</keyword>
<reference evidence="2 3" key="1">
    <citation type="journal article" date="2018" name="Front. Plant Sci.">
        <title>Red Clover (Trifolium pratense) and Zigzag Clover (T. medium) - A Picture of Genomic Similarities and Differences.</title>
        <authorList>
            <person name="Dluhosova J."/>
            <person name="Istvanek J."/>
            <person name="Nedelnik J."/>
            <person name="Repkova J."/>
        </authorList>
    </citation>
    <scope>NUCLEOTIDE SEQUENCE [LARGE SCALE GENOMIC DNA]</scope>
    <source>
        <strain evidence="3">cv. 10/8</strain>
        <tissue evidence="2">Leaf</tissue>
    </source>
</reference>
<dbReference type="Proteomes" id="UP000265520">
    <property type="component" value="Unassembled WGS sequence"/>
</dbReference>